<dbReference type="OrthoDB" id="1741314at2759"/>
<keyword evidence="3" id="KW-0677">Repeat</keyword>
<dbReference type="Proteomes" id="UP000515204">
    <property type="component" value="Unplaced"/>
</dbReference>
<evidence type="ECO:0000256" key="1">
    <source>
        <dbReference type="ARBA" id="ARBA00022614"/>
    </source>
</evidence>
<evidence type="ECO:0000256" key="5">
    <source>
        <dbReference type="SAM" id="Phobius"/>
    </source>
</evidence>
<keyword evidence="5" id="KW-1133">Transmembrane helix</keyword>
<dbReference type="InterPro" id="IPR003591">
    <property type="entry name" value="Leu-rich_rpt_typical-subtyp"/>
</dbReference>
<dbReference type="RefSeq" id="XP_014481914.1">
    <property type="nucleotide sequence ID" value="XM_014626428.1"/>
</dbReference>
<evidence type="ECO:0000313" key="9">
    <source>
        <dbReference type="RefSeq" id="XP_014481914.1"/>
    </source>
</evidence>
<dbReference type="KEGG" id="dqu:106748176"/>
<feature type="compositionally biased region" description="Basic and acidic residues" evidence="4">
    <location>
        <begin position="332"/>
        <end position="341"/>
    </location>
</feature>
<evidence type="ECO:0000313" key="8">
    <source>
        <dbReference type="RefSeq" id="XP_014481913.1"/>
    </source>
</evidence>
<sequence>MRAASPSLSFLLILLYHTGWSYGLCKLENSTMASCQQLEDIKYIDTRDLDFLKTSVARDTLTPGLLAGLGNLRHLDLSGGDLRSIERGSFQNLSELKSLNLGENRIEYLELASLEGLTQVRSLNLRRNGIRQLPPALVRLKNLRHLDIHGNPLECNCATLKVRDLIAQRGVTVSKKVVCAGPGNMKGTSLMKPNAAIICSLEKQDREMQNDQAEGSGADMGSGGDAWEEAAEEEDQMEKDEKEEEDEYVEVHNGSSERSKEAEIETPFPAVSSDFTERYPESSSSAHQETTESVAEETAGTTTSSLLPTTEDDEIFFDSEERKEQSVTTTEISRKNEEIKDSLFYPASGDGEEASGEGSGAGVDEERTNTEDDNDDGSFIWNVVTGIAGFLGATPSERKDPEEDFEEEKFLDASTEEPIVSSQPPLGADIARVTVTLATPSIANGVEVMKPAGDGSKSGNVRAEVDSLDDEVPSRVTADVSDKSKKGMGSYVVLAILLAVLAALIGFAAYKGDFCRKKRKRSDVENGTELKDMQKSLLPDTGNATQPKIASNGNAENVPLVDAAPPDEDAKPDKIRNEPHHQTQEAPRSLNGTLDYPDPVKPPRKQIAPQDEQPVEDRPRVDVNSLRENFLADRPSPVQPSVSSTATSNGPATEPPNEPPLSPGAQRVRITLQEIPESVPKTPILITRTMAGENLVKTP</sequence>
<gene>
    <name evidence="8 9 10" type="primary">LOC106748176</name>
</gene>
<feature type="region of interest" description="Disordered" evidence="4">
    <location>
        <begin position="449"/>
        <end position="476"/>
    </location>
</feature>
<dbReference type="SMART" id="SM00369">
    <property type="entry name" value="LRR_TYP"/>
    <property type="match status" value="3"/>
</dbReference>
<feature type="compositionally biased region" description="Pro residues" evidence="4">
    <location>
        <begin position="653"/>
        <end position="662"/>
    </location>
</feature>
<reference evidence="8 9" key="1">
    <citation type="submission" date="2025-04" db="UniProtKB">
        <authorList>
            <consortium name="RefSeq"/>
        </authorList>
    </citation>
    <scope>IDENTIFICATION</scope>
</reference>
<feature type="compositionally biased region" description="Polar residues" evidence="4">
    <location>
        <begin position="281"/>
        <end position="308"/>
    </location>
</feature>
<keyword evidence="5" id="KW-0812">Transmembrane</keyword>
<evidence type="ECO:0000313" key="10">
    <source>
        <dbReference type="RefSeq" id="XP_014481915.1"/>
    </source>
</evidence>
<dbReference type="InterPro" id="IPR001611">
    <property type="entry name" value="Leu-rich_rpt"/>
</dbReference>
<evidence type="ECO:0000256" key="6">
    <source>
        <dbReference type="SAM" id="SignalP"/>
    </source>
</evidence>
<feature type="signal peptide" evidence="6">
    <location>
        <begin position="1"/>
        <end position="23"/>
    </location>
</feature>
<feature type="compositionally biased region" description="Basic and acidic residues" evidence="4">
    <location>
        <begin position="568"/>
        <end position="583"/>
    </location>
</feature>
<feature type="compositionally biased region" description="Polar residues" evidence="4">
    <location>
        <begin position="542"/>
        <end position="555"/>
    </location>
</feature>
<keyword evidence="1" id="KW-0433">Leucine-rich repeat</keyword>
<protein>
    <submittedName>
        <fullName evidence="8 9">Uncharacterized protein LOC106748176</fullName>
    </submittedName>
</protein>
<feature type="region of interest" description="Disordered" evidence="4">
    <location>
        <begin position="518"/>
        <end position="667"/>
    </location>
</feature>
<proteinExistence type="predicted"/>
<dbReference type="RefSeq" id="XP_014481913.1">
    <property type="nucleotide sequence ID" value="XM_014626427.1"/>
</dbReference>
<evidence type="ECO:0000313" key="7">
    <source>
        <dbReference type="Proteomes" id="UP000515204"/>
    </source>
</evidence>
<feature type="region of interest" description="Disordered" evidence="4">
    <location>
        <begin position="392"/>
        <end position="424"/>
    </location>
</feature>
<keyword evidence="7" id="KW-1185">Reference proteome</keyword>
<dbReference type="InterPro" id="IPR032675">
    <property type="entry name" value="LRR_dom_sf"/>
</dbReference>
<feature type="region of interest" description="Disordered" evidence="4">
    <location>
        <begin position="205"/>
        <end position="379"/>
    </location>
</feature>
<feature type="transmembrane region" description="Helical" evidence="5">
    <location>
        <begin position="488"/>
        <end position="510"/>
    </location>
</feature>
<dbReference type="AlphaFoldDB" id="A0A6P3XTT2"/>
<dbReference type="GeneID" id="106748176"/>
<accession>A0A6P3XTT2</accession>
<dbReference type="RefSeq" id="XP_014481915.1">
    <property type="nucleotide sequence ID" value="XM_014626429.1"/>
</dbReference>
<dbReference type="Gene3D" id="3.80.10.10">
    <property type="entry name" value="Ribonuclease Inhibitor"/>
    <property type="match status" value="1"/>
</dbReference>
<name>A0A6P3XTT2_DINQU</name>
<dbReference type="InterPro" id="IPR050541">
    <property type="entry name" value="LRR_TM_domain-containing"/>
</dbReference>
<evidence type="ECO:0000256" key="4">
    <source>
        <dbReference type="SAM" id="MobiDB-lite"/>
    </source>
</evidence>
<dbReference type="GO" id="GO:0005886">
    <property type="term" value="C:plasma membrane"/>
    <property type="evidence" value="ECO:0007669"/>
    <property type="project" value="TreeGrafter"/>
</dbReference>
<dbReference type="SUPFAM" id="SSF52058">
    <property type="entry name" value="L domain-like"/>
    <property type="match status" value="1"/>
</dbReference>
<organism evidence="7 10">
    <name type="scientific">Dinoponera quadriceps</name>
    <name type="common">South American ant</name>
    <dbReference type="NCBI Taxonomy" id="609295"/>
    <lineage>
        <taxon>Eukaryota</taxon>
        <taxon>Metazoa</taxon>
        <taxon>Ecdysozoa</taxon>
        <taxon>Arthropoda</taxon>
        <taxon>Hexapoda</taxon>
        <taxon>Insecta</taxon>
        <taxon>Pterygota</taxon>
        <taxon>Neoptera</taxon>
        <taxon>Endopterygota</taxon>
        <taxon>Hymenoptera</taxon>
        <taxon>Apocrita</taxon>
        <taxon>Aculeata</taxon>
        <taxon>Formicoidea</taxon>
        <taxon>Formicidae</taxon>
        <taxon>Ponerinae</taxon>
        <taxon>Ponerini</taxon>
        <taxon>Dinoponera</taxon>
    </lineage>
</organism>
<dbReference type="PROSITE" id="PS51450">
    <property type="entry name" value="LRR"/>
    <property type="match status" value="1"/>
</dbReference>
<evidence type="ECO:0000256" key="2">
    <source>
        <dbReference type="ARBA" id="ARBA00022729"/>
    </source>
</evidence>
<feature type="compositionally biased region" description="Polar residues" evidence="4">
    <location>
        <begin position="639"/>
        <end position="651"/>
    </location>
</feature>
<feature type="compositionally biased region" description="Basic and acidic residues" evidence="4">
    <location>
        <begin position="522"/>
        <end position="534"/>
    </location>
</feature>
<dbReference type="PANTHER" id="PTHR24369:SF210">
    <property type="entry name" value="CHAOPTIN-RELATED"/>
    <property type="match status" value="1"/>
</dbReference>
<dbReference type="CTD" id="37548"/>
<evidence type="ECO:0000256" key="3">
    <source>
        <dbReference type="ARBA" id="ARBA00022737"/>
    </source>
</evidence>
<dbReference type="Pfam" id="PF13855">
    <property type="entry name" value="LRR_8"/>
    <property type="match status" value="1"/>
</dbReference>
<feature type="compositionally biased region" description="Acidic residues" evidence="4">
    <location>
        <begin position="226"/>
        <end position="248"/>
    </location>
</feature>
<dbReference type="PANTHER" id="PTHR24369">
    <property type="entry name" value="ANTIGEN BSP, PUTATIVE-RELATED"/>
    <property type="match status" value="1"/>
</dbReference>
<feature type="chain" id="PRO_5044646797" evidence="6">
    <location>
        <begin position="24"/>
        <end position="699"/>
    </location>
</feature>
<keyword evidence="5" id="KW-0472">Membrane</keyword>
<keyword evidence="2 6" id="KW-0732">Signal</keyword>